<keyword evidence="1 4" id="KW-0349">Heme</keyword>
<keyword evidence="7" id="KW-1133">Transmembrane helix</keyword>
<keyword evidence="7" id="KW-0812">Transmembrane</keyword>
<keyword evidence="5" id="KW-0175">Coiled coil</keyword>
<reference evidence="9 10" key="1">
    <citation type="submission" date="2017-05" db="EMBL/GenBank/DDBJ databases">
        <authorList>
            <person name="Varghese N."/>
            <person name="Submissions S."/>
        </authorList>
    </citation>
    <scope>NUCLEOTIDE SEQUENCE [LARGE SCALE GENOMIC DNA]</scope>
    <source>
        <strain evidence="9 10">DSM 21342</strain>
    </source>
</reference>
<keyword evidence="3 4" id="KW-0408">Iron</keyword>
<feature type="transmembrane region" description="Helical" evidence="7">
    <location>
        <begin position="51"/>
        <end position="73"/>
    </location>
</feature>
<dbReference type="GO" id="GO:0020037">
    <property type="term" value="F:heme binding"/>
    <property type="evidence" value="ECO:0007669"/>
    <property type="project" value="InterPro"/>
</dbReference>
<dbReference type="SUPFAM" id="SSF46626">
    <property type="entry name" value="Cytochrome c"/>
    <property type="match status" value="1"/>
</dbReference>
<dbReference type="RefSeq" id="WP_142601622.1">
    <property type="nucleotide sequence ID" value="NZ_FXSZ01000002.1"/>
</dbReference>
<evidence type="ECO:0000313" key="10">
    <source>
        <dbReference type="Proteomes" id="UP000315971"/>
    </source>
</evidence>
<dbReference type="Gene3D" id="6.10.280.130">
    <property type="match status" value="1"/>
</dbReference>
<feature type="coiled-coil region" evidence="5">
    <location>
        <begin position="164"/>
        <end position="198"/>
    </location>
</feature>
<keyword evidence="7" id="KW-0472">Membrane</keyword>
<feature type="compositionally biased region" description="Basic and acidic residues" evidence="6">
    <location>
        <begin position="294"/>
        <end position="309"/>
    </location>
</feature>
<name>A0A521BEX3_9SPHI</name>
<dbReference type="GO" id="GO:0009055">
    <property type="term" value="F:electron transfer activity"/>
    <property type="evidence" value="ECO:0007669"/>
    <property type="project" value="InterPro"/>
</dbReference>
<dbReference type="InterPro" id="IPR032858">
    <property type="entry name" value="CcoP_N"/>
</dbReference>
<dbReference type="PANTHER" id="PTHR33751:SF1">
    <property type="entry name" value="CBB3-TYPE CYTOCHROME C OXIDASE SUBUNIT FIXP"/>
    <property type="match status" value="1"/>
</dbReference>
<dbReference type="Pfam" id="PF14715">
    <property type="entry name" value="FixP_N"/>
    <property type="match status" value="1"/>
</dbReference>
<evidence type="ECO:0000256" key="1">
    <source>
        <dbReference type="ARBA" id="ARBA00022617"/>
    </source>
</evidence>
<dbReference type="InterPro" id="IPR009056">
    <property type="entry name" value="Cyt_c-like_dom"/>
</dbReference>
<dbReference type="InterPro" id="IPR036909">
    <property type="entry name" value="Cyt_c-like_dom_sf"/>
</dbReference>
<dbReference type="InterPro" id="IPR038414">
    <property type="entry name" value="CcoP_N_sf"/>
</dbReference>
<proteinExistence type="predicted"/>
<accession>A0A521BEX3</accession>
<evidence type="ECO:0000256" key="3">
    <source>
        <dbReference type="ARBA" id="ARBA00023004"/>
    </source>
</evidence>
<dbReference type="PROSITE" id="PS51007">
    <property type="entry name" value="CYTC"/>
    <property type="match status" value="1"/>
</dbReference>
<feature type="region of interest" description="Disordered" evidence="6">
    <location>
        <begin position="287"/>
        <end position="327"/>
    </location>
</feature>
<protein>
    <submittedName>
        <fullName evidence="9">Cytochrome c oxidase cbb3-type subunit 3</fullName>
    </submittedName>
</protein>
<evidence type="ECO:0000256" key="2">
    <source>
        <dbReference type="ARBA" id="ARBA00022723"/>
    </source>
</evidence>
<feature type="compositionally biased region" description="Polar residues" evidence="6">
    <location>
        <begin position="311"/>
        <end position="327"/>
    </location>
</feature>
<organism evidence="9 10">
    <name type="scientific">Solitalea koreensis</name>
    <dbReference type="NCBI Taxonomy" id="543615"/>
    <lineage>
        <taxon>Bacteria</taxon>
        <taxon>Pseudomonadati</taxon>
        <taxon>Bacteroidota</taxon>
        <taxon>Sphingobacteriia</taxon>
        <taxon>Sphingobacteriales</taxon>
        <taxon>Sphingobacteriaceae</taxon>
        <taxon>Solitalea</taxon>
    </lineage>
</organism>
<dbReference type="EMBL" id="FXSZ01000002">
    <property type="protein sequence ID" value="SMO45623.1"/>
    <property type="molecule type" value="Genomic_DNA"/>
</dbReference>
<evidence type="ECO:0000256" key="5">
    <source>
        <dbReference type="SAM" id="Coils"/>
    </source>
</evidence>
<dbReference type="GO" id="GO:0046872">
    <property type="term" value="F:metal ion binding"/>
    <property type="evidence" value="ECO:0007669"/>
    <property type="project" value="UniProtKB-KW"/>
</dbReference>
<evidence type="ECO:0000313" key="9">
    <source>
        <dbReference type="EMBL" id="SMO45623.1"/>
    </source>
</evidence>
<dbReference type="Proteomes" id="UP000315971">
    <property type="component" value="Unassembled WGS sequence"/>
</dbReference>
<dbReference type="Pfam" id="PF13442">
    <property type="entry name" value="Cytochrome_CBB3"/>
    <property type="match status" value="1"/>
</dbReference>
<feature type="transmembrane region" description="Helical" evidence="7">
    <location>
        <begin position="142"/>
        <end position="163"/>
    </location>
</feature>
<dbReference type="PANTHER" id="PTHR33751">
    <property type="entry name" value="CBB3-TYPE CYTOCHROME C OXIDASE SUBUNIT FIXP"/>
    <property type="match status" value="1"/>
</dbReference>
<keyword evidence="10" id="KW-1185">Reference proteome</keyword>
<feature type="domain" description="Cytochrome c" evidence="8">
    <location>
        <begin position="208"/>
        <end position="287"/>
    </location>
</feature>
<evidence type="ECO:0000259" key="8">
    <source>
        <dbReference type="PROSITE" id="PS51007"/>
    </source>
</evidence>
<dbReference type="OrthoDB" id="9811281at2"/>
<sequence length="327" mass="37158">MFTSNKAYPVIREKLKFIILFCFSMLFGASSIAQVASNANESSSTDMMQVYTYILMGFLMVEFLIIIVMVLMIQRLIKIAFKPELKTIAEQATAVELTIKNKFKLFSFERINQTVPIESENDLLMDHDYDGIKELDNKMPPWFLWLFRVTIVFAVVYLGYYHVMGSGKLQIAEYKEEVAKAQKQIEEYRKKAANLVDETNVTQITDVNQLKEAQVIFKSTCAACHGQLGEGSVGPNLTDDYWLHGGSLKDIFKTIKYGVPEKGMKSWQQDFSPSQIQLLASYIKTLHNSNPPNAKEKQGDLYTEKKETPGVDSTKTTVQDSTNKAMK</sequence>
<gene>
    <name evidence="9" type="ORF">SAMN06265350_102146</name>
</gene>
<evidence type="ECO:0000256" key="4">
    <source>
        <dbReference type="PROSITE-ProRule" id="PRU00433"/>
    </source>
</evidence>
<evidence type="ECO:0000256" key="6">
    <source>
        <dbReference type="SAM" id="MobiDB-lite"/>
    </source>
</evidence>
<dbReference type="AlphaFoldDB" id="A0A521BEX3"/>
<keyword evidence="2 4" id="KW-0479">Metal-binding</keyword>
<evidence type="ECO:0000256" key="7">
    <source>
        <dbReference type="SAM" id="Phobius"/>
    </source>
</evidence>
<dbReference type="InterPro" id="IPR050597">
    <property type="entry name" value="Cytochrome_c_Oxidase_Subunit"/>
</dbReference>
<dbReference type="Gene3D" id="1.10.760.10">
    <property type="entry name" value="Cytochrome c-like domain"/>
    <property type="match status" value="1"/>
</dbReference>